<evidence type="ECO:0000313" key="1">
    <source>
        <dbReference type="EMBL" id="MBM2623797.1"/>
    </source>
</evidence>
<dbReference type="Proteomes" id="UP000632138">
    <property type="component" value="Unassembled WGS sequence"/>
</dbReference>
<organism evidence="1 2">
    <name type="scientific">Paractinoplanes ovalisporus</name>
    <dbReference type="NCBI Taxonomy" id="2810368"/>
    <lineage>
        <taxon>Bacteria</taxon>
        <taxon>Bacillati</taxon>
        <taxon>Actinomycetota</taxon>
        <taxon>Actinomycetes</taxon>
        <taxon>Micromonosporales</taxon>
        <taxon>Micromonosporaceae</taxon>
        <taxon>Paractinoplanes</taxon>
    </lineage>
</organism>
<dbReference type="EMBL" id="JAENHP010000045">
    <property type="protein sequence ID" value="MBM2623797.1"/>
    <property type="molecule type" value="Genomic_DNA"/>
</dbReference>
<keyword evidence="2" id="KW-1185">Reference proteome</keyword>
<reference evidence="1 2" key="1">
    <citation type="submission" date="2021-01" db="EMBL/GenBank/DDBJ databases">
        <title>Actinoplanes sp. nov. LDG1-06 isolated from lichen.</title>
        <authorList>
            <person name="Saeng-In P."/>
            <person name="Phongsopitanun W."/>
            <person name="Kanchanasin P."/>
            <person name="Yuki M."/>
            <person name="Kudo T."/>
            <person name="Ohkuma M."/>
            <person name="Tanasupawat S."/>
        </authorList>
    </citation>
    <scope>NUCLEOTIDE SEQUENCE [LARGE SCALE GENOMIC DNA]</scope>
    <source>
        <strain evidence="1 2">LDG1-06</strain>
    </source>
</reference>
<accession>A0ABS2AV86</accession>
<evidence type="ECO:0000313" key="2">
    <source>
        <dbReference type="Proteomes" id="UP000632138"/>
    </source>
</evidence>
<name>A0ABS2AV86_9ACTN</name>
<dbReference type="RefSeq" id="WP_203384148.1">
    <property type="nucleotide sequence ID" value="NZ_JAENHP010000045.1"/>
</dbReference>
<evidence type="ECO:0008006" key="3">
    <source>
        <dbReference type="Google" id="ProtNLM"/>
    </source>
</evidence>
<sequence>MGSGVLLFWCGSGWSAGGLVALGGVEDELAQELPGGVDDPDVEVLDQDQDVGSGVGSSDADGVELPVVAQGDFSGFVDAVVAEPFVCFGGGLAAG</sequence>
<protein>
    <recommendedName>
        <fullName evidence="3">Secreted protein</fullName>
    </recommendedName>
</protein>
<proteinExistence type="predicted"/>
<comment type="caution">
    <text evidence="1">The sequence shown here is derived from an EMBL/GenBank/DDBJ whole genome shotgun (WGS) entry which is preliminary data.</text>
</comment>
<gene>
    <name evidence="1" type="ORF">JIG36_50745</name>
</gene>